<name>A0A395XN48_9FIRM</name>
<protein>
    <recommendedName>
        <fullName evidence="1">Amidohydrolase 3 domain-containing protein</fullName>
    </recommendedName>
</protein>
<dbReference type="Proteomes" id="UP000284962">
    <property type="component" value="Unassembled WGS sequence"/>
</dbReference>
<dbReference type="PANTHER" id="PTHR22642">
    <property type="entry name" value="IMIDAZOLONEPROPIONASE"/>
    <property type="match status" value="1"/>
</dbReference>
<dbReference type="PANTHER" id="PTHR22642:SF2">
    <property type="entry name" value="PROTEIN LONG AFTER FAR-RED 3"/>
    <property type="match status" value="1"/>
</dbReference>
<evidence type="ECO:0000313" key="5">
    <source>
        <dbReference type="Proteomes" id="UP000284962"/>
    </source>
</evidence>
<reference evidence="4 5" key="1">
    <citation type="submission" date="2018-08" db="EMBL/GenBank/DDBJ databases">
        <title>A genome reference for cultivated species of the human gut microbiota.</title>
        <authorList>
            <person name="Zou Y."/>
            <person name="Xue W."/>
            <person name="Luo G."/>
        </authorList>
    </citation>
    <scope>NUCLEOTIDE SEQUENCE [LARGE SCALE GENOMIC DNA]</scope>
    <source>
        <strain evidence="2 4">AF12-11</strain>
        <strain evidence="3 5">AM46-16</strain>
    </source>
</reference>
<comment type="caution">
    <text evidence="2">The sequence shown here is derived from an EMBL/GenBank/DDBJ whole genome shotgun (WGS) entry which is preliminary data.</text>
</comment>
<accession>A0A395XN48</accession>
<dbReference type="SUPFAM" id="SSF51338">
    <property type="entry name" value="Composite domain of metallo-dependent hydrolases"/>
    <property type="match status" value="1"/>
</dbReference>
<feature type="domain" description="Amidohydrolase 3" evidence="1">
    <location>
        <begin position="48"/>
        <end position="509"/>
    </location>
</feature>
<dbReference type="InterPro" id="IPR011059">
    <property type="entry name" value="Metal-dep_hydrolase_composite"/>
</dbReference>
<dbReference type="EMBL" id="QSEW01000021">
    <property type="protein sequence ID" value="RGZ97767.1"/>
    <property type="molecule type" value="Genomic_DNA"/>
</dbReference>
<gene>
    <name evidence="3" type="ORF">DW957_13920</name>
    <name evidence="2" type="ORF">DWV67_04600</name>
</gene>
<proteinExistence type="predicted"/>
<dbReference type="EMBL" id="QSAJ01000007">
    <property type="protein sequence ID" value="RGW54672.1"/>
    <property type="molecule type" value="Genomic_DNA"/>
</dbReference>
<sequence>MRKILKTDLLFTGLEKEPKEGFVLIENNRIVKVGNISELEQSVLKDAEVLDLYGKVVSPGFVDNHVFFTGYIWQRIGFDASLVNSEKDLLELVEREAVKVPLEKPILGHGLKNELEFSNETLNKQYPSRPVIVFNEAREWCFMNTAAEKKYGFTGDECWAEMCWRLFEEILRDKTFAKNKYLEFQELLATKGVTAIKEIGFDDYYGFAPVLKELENEKRLKHRVNLVSQPVRASADFAYGKMCNQMFDGEEVRFMGYNIMVDGDIESGDGDLLDEYLTNPGVHCGMEINYDDIEDIVLEADKQGFRCALHAEGDAAVRRSIDIFEKCREINGERDARHAIVDMEMIDSIDRKRLAELNLSAIQYIQIMNCYGSRDNYWDEDILSKDRQKTIWAYQSLLKDKGRLCFGTDLPLDIPDIPMSIKFGTFRVFPDGTPDGGYHMDEALTPGEILTCWSKNGQEANFEEKRLGTLEEGKLADIAVIDTNVFKAGLKEIEKAEVCMTIYNGEIVYKK</sequence>
<evidence type="ECO:0000259" key="1">
    <source>
        <dbReference type="Pfam" id="PF07969"/>
    </source>
</evidence>
<dbReference type="GO" id="GO:0016810">
    <property type="term" value="F:hydrolase activity, acting on carbon-nitrogen (but not peptide) bonds"/>
    <property type="evidence" value="ECO:0007669"/>
    <property type="project" value="InterPro"/>
</dbReference>
<dbReference type="AlphaFoldDB" id="A0A395XN48"/>
<evidence type="ECO:0000313" key="4">
    <source>
        <dbReference type="Proteomes" id="UP000266376"/>
    </source>
</evidence>
<organism evidence="2 4">
    <name type="scientific">Dorea formicigenerans</name>
    <dbReference type="NCBI Taxonomy" id="39486"/>
    <lineage>
        <taxon>Bacteria</taxon>
        <taxon>Bacillati</taxon>
        <taxon>Bacillota</taxon>
        <taxon>Clostridia</taxon>
        <taxon>Lachnospirales</taxon>
        <taxon>Lachnospiraceae</taxon>
        <taxon>Dorea</taxon>
    </lineage>
</organism>
<dbReference type="Pfam" id="PF07969">
    <property type="entry name" value="Amidohydro_3"/>
    <property type="match status" value="1"/>
</dbReference>
<dbReference type="Gene3D" id="3.20.20.140">
    <property type="entry name" value="Metal-dependent hydrolases"/>
    <property type="match status" value="1"/>
</dbReference>
<dbReference type="SUPFAM" id="SSF51556">
    <property type="entry name" value="Metallo-dependent hydrolases"/>
    <property type="match status" value="1"/>
</dbReference>
<dbReference type="InterPro" id="IPR013108">
    <property type="entry name" value="Amidohydro_3"/>
</dbReference>
<dbReference type="InterPro" id="IPR032466">
    <property type="entry name" value="Metal_Hydrolase"/>
</dbReference>
<dbReference type="Proteomes" id="UP000266376">
    <property type="component" value="Unassembled WGS sequence"/>
</dbReference>
<dbReference type="Gene3D" id="3.10.310.70">
    <property type="match status" value="1"/>
</dbReference>
<evidence type="ECO:0000313" key="3">
    <source>
        <dbReference type="EMBL" id="RGZ97767.1"/>
    </source>
</evidence>
<evidence type="ECO:0000313" key="2">
    <source>
        <dbReference type="EMBL" id="RGW54672.1"/>
    </source>
</evidence>
<dbReference type="Gene3D" id="2.30.40.10">
    <property type="entry name" value="Urease, subunit C, domain 1"/>
    <property type="match status" value="1"/>
</dbReference>